<sequence length="342" mass="38719">MSQTVQQINISPKHIKSLRETAARWFFRIKNTEPDHPDRGQFEAWLMANPVHAQEYLAVSSVWEDFDSTAKIQSLADIMERKTNELRDERSKKLKQLANRAVHFMVVLGVSLFGYHFWQDWAARPVFQVANITPVGQMQEQVLADGSKLIINANTNIEVTYYRDRRTAKISQGEVIFDVAKDPSRPFVIDSGHARITVLGTHFVVNRLNGLVRVSVDHGSVRVEAQDSTGANILTPIVLHNGEVAEVKPGEMPQRVERNAADAFTFQNGTLVFDEASLEEISETLSRYRKIPIKSITTRHSDPHVTAVMKVRDTERFLALLPEISPIKIEQTDNQTLLIGKK</sequence>
<feature type="domain" description="FecR N-terminal" evidence="3">
    <location>
        <begin position="21"/>
        <end position="60"/>
    </location>
</feature>
<dbReference type="RefSeq" id="WP_221763721.1">
    <property type="nucleotide sequence ID" value="NZ_AP024110.1"/>
</dbReference>
<protein>
    <submittedName>
        <fullName evidence="4">Sensor</fullName>
    </submittedName>
</protein>
<dbReference type="GO" id="GO:0016989">
    <property type="term" value="F:sigma factor antagonist activity"/>
    <property type="evidence" value="ECO:0007669"/>
    <property type="project" value="TreeGrafter"/>
</dbReference>
<keyword evidence="1" id="KW-1133">Transmembrane helix</keyword>
<evidence type="ECO:0000313" key="5">
    <source>
        <dbReference type="Proteomes" id="UP000826722"/>
    </source>
</evidence>
<dbReference type="Proteomes" id="UP000826722">
    <property type="component" value="Chromosome"/>
</dbReference>
<reference evidence="4" key="1">
    <citation type="journal article" date="2021" name="Arch. Microbiol.">
        <title>Methyloradius palustris gen. nov., sp. nov., a methanol-oxidizing bacterium isolated from snow.</title>
        <authorList>
            <person name="Miyadera T."/>
            <person name="Kojima H."/>
            <person name="Fukui M."/>
        </authorList>
    </citation>
    <scope>NUCLEOTIDE SEQUENCE</scope>
    <source>
        <strain evidence="4">Zm11</strain>
    </source>
</reference>
<dbReference type="InterPro" id="IPR006860">
    <property type="entry name" value="FecR"/>
</dbReference>
<dbReference type="Gene3D" id="3.55.50.30">
    <property type="match status" value="1"/>
</dbReference>
<dbReference type="PIRSF" id="PIRSF018266">
    <property type="entry name" value="FecR"/>
    <property type="match status" value="1"/>
</dbReference>
<dbReference type="InterPro" id="IPR012373">
    <property type="entry name" value="Ferrdict_sens_TM"/>
</dbReference>
<dbReference type="KEGG" id="mpau:ZMTM_19170"/>
<evidence type="ECO:0000256" key="1">
    <source>
        <dbReference type="SAM" id="Phobius"/>
    </source>
</evidence>
<organism evidence="4 5">
    <name type="scientific">Methyloradius palustris</name>
    <dbReference type="NCBI Taxonomy" id="2778876"/>
    <lineage>
        <taxon>Bacteria</taxon>
        <taxon>Pseudomonadati</taxon>
        <taxon>Pseudomonadota</taxon>
        <taxon>Betaproteobacteria</taxon>
        <taxon>Nitrosomonadales</taxon>
        <taxon>Methylophilaceae</taxon>
        <taxon>Methyloradius</taxon>
    </lineage>
</organism>
<dbReference type="Pfam" id="PF16220">
    <property type="entry name" value="DUF4880"/>
    <property type="match status" value="1"/>
</dbReference>
<dbReference type="EMBL" id="AP024110">
    <property type="protein sequence ID" value="BCM25658.1"/>
    <property type="molecule type" value="Genomic_DNA"/>
</dbReference>
<name>A0A8D5G462_9PROT</name>
<dbReference type="PANTHER" id="PTHR30273">
    <property type="entry name" value="PERIPLASMIC SIGNAL SENSOR AND SIGMA FACTOR ACTIVATOR FECR-RELATED"/>
    <property type="match status" value="1"/>
</dbReference>
<evidence type="ECO:0000313" key="4">
    <source>
        <dbReference type="EMBL" id="BCM25658.1"/>
    </source>
</evidence>
<accession>A0A8D5G462</accession>
<evidence type="ECO:0000259" key="3">
    <source>
        <dbReference type="Pfam" id="PF16220"/>
    </source>
</evidence>
<dbReference type="Gene3D" id="2.60.120.1440">
    <property type="match status" value="1"/>
</dbReference>
<proteinExistence type="predicted"/>
<dbReference type="AlphaFoldDB" id="A0A8D5G462"/>
<keyword evidence="1" id="KW-0812">Transmembrane</keyword>
<dbReference type="Pfam" id="PF04773">
    <property type="entry name" value="FecR"/>
    <property type="match status" value="1"/>
</dbReference>
<dbReference type="PANTHER" id="PTHR30273:SF2">
    <property type="entry name" value="PROTEIN FECR"/>
    <property type="match status" value="1"/>
</dbReference>
<feature type="domain" description="FecR protein" evidence="2">
    <location>
        <begin position="133"/>
        <end position="222"/>
    </location>
</feature>
<evidence type="ECO:0000259" key="2">
    <source>
        <dbReference type="Pfam" id="PF04773"/>
    </source>
</evidence>
<dbReference type="InterPro" id="IPR032623">
    <property type="entry name" value="FecR_N"/>
</dbReference>
<keyword evidence="1" id="KW-0472">Membrane</keyword>
<gene>
    <name evidence="4" type="ORF">ZMTM_19170</name>
</gene>
<keyword evidence="5" id="KW-1185">Reference proteome</keyword>
<feature type="transmembrane region" description="Helical" evidence="1">
    <location>
        <begin position="97"/>
        <end position="118"/>
    </location>
</feature>